<protein>
    <recommendedName>
        <fullName evidence="3">N-acetylglucosamine-induced protein 1</fullName>
    </recommendedName>
</protein>
<dbReference type="AlphaFoldDB" id="A0A9P4N0Z1"/>
<sequence>MPHEEPLPFWLVNVPREQWPKECPEFLKDCGEKDKRIIGTPDAEYKRLTWDEVTEIIRIGRIDTFHRVPSDLRRYRQYTHRLVKEYGSILNFIVNERLQWKTVTPRGRPFEFEDDIKILYNDWPYGLDARIVHLVIWTKFDLEDDPATDNLTPAAQQQIDDYVNRTFCTKVRSEHVRWFKNWRSLKSVHAVEHFHVMLYDPDPEFVETITNGDVPMAEKVAQAPVDVVMPAAE</sequence>
<reference evidence="2" key="1">
    <citation type="journal article" date="2020" name="Stud. Mycol.">
        <title>101 Dothideomycetes genomes: A test case for predicting lifestyles and emergence of pathogens.</title>
        <authorList>
            <person name="Haridas S."/>
            <person name="Albert R."/>
            <person name="Binder M."/>
            <person name="Bloem J."/>
            <person name="LaButti K."/>
            <person name="Salamov A."/>
            <person name="Andreopoulos B."/>
            <person name="Baker S."/>
            <person name="Barry K."/>
            <person name="Bills G."/>
            <person name="Bluhm B."/>
            <person name="Cannon C."/>
            <person name="Castanera R."/>
            <person name="Culley D."/>
            <person name="Daum C."/>
            <person name="Ezra D."/>
            <person name="Gonzalez J."/>
            <person name="Henrissat B."/>
            <person name="Kuo A."/>
            <person name="Liang C."/>
            <person name="Lipzen A."/>
            <person name="Lutzoni F."/>
            <person name="Magnuson J."/>
            <person name="Mondo S."/>
            <person name="Nolan M."/>
            <person name="Ohm R."/>
            <person name="Pangilinan J."/>
            <person name="Park H.-J."/>
            <person name="Ramirez L."/>
            <person name="Alfaro M."/>
            <person name="Sun H."/>
            <person name="Tritt A."/>
            <person name="Yoshinaga Y."/>
            <person name="Zwiers L.-H."/>
            <person name="Turgeon B."/>
            <person name="Goodwin S."/>
            <person name="Spatafora J."/>
            <person name="Crous P."/>
            <person name="Grigoriev I."/>
        </authorList>
    </citation>
    <scope>NUCLEOTIDE SEQUENCE [LARGE SCALE GENOMIC DNA]</scope>
    <source>
        <strain evidence="2">CBS 304.66</strain>
    </source>
</reference>
<evidence type="ECO:0000313" key="2">
    <source>
        <dbReference type="Proteomes" id="UP000800093"/>
    </source>
</evidence>
<accession>A0A9P4N0Z1</accession>
<dbReference type="GO" id="GO:0005737">
    <property type="term" value="C:cytoplasm"/>
    <property type="evidence" value="ECO:0007669"/>
    <property type="project" value="TreeGrafter"/>
</dbReference>
<evidence type="ECO:0008006" key="3">
    <source>
        <dbReference type="Google" id="ProtNLM"/>
    </source>
</evidence>
<keyword evidence="2" id="KW-1185">Reference proteome</keyword>
<dbReference type="GO" id="GO:0006044">
    <property type="term" value="P:N-acetylglucosamine metabolic process"/>
    <property type="evidence" value="ECO:0007669"/>
    <property type="project" value="TreeGrafter"/>
</dbReference>
<dbReference type="Proteomes" id="UP000800093">
    <property type="component" value="Unassembled WGS sequence"/>
</dbReference>
<dbReference type="InterPro" id="IPR022036">
    <property type="entry name" value="DUF3605"/>
</dbReference>
<proteinExistence type="predicted"/>
<dbReference type="PANTHER" id="PTHR35020">
    <property type="entry name" value="N-ACETYLGLUCOSAMINE-INDUCED PROTEIN 1"/>
    <property type="match status" value="1"/>
</dbReference>
<dbReference type="PANTHER" id="PTHR35020:SF4">
    <property type="entry name" value="N-ACETYLGLUCOSAMINE-INDUCED PROTEIN 1"/>
    <property type="match status" value="1"/>
</dbReference>
<name>A0A9P4N0Z1_9PLEO</name>
<comment type="caution">
    <text evidence="1">The sequence shown here is derived from an EMBL/GenBank/DDBJ whole genome shotgun (WGS) entry which is preliminary data.</text>
</comment>
<evidence type="ECO:0000313" key="1">
    <source>
        <dbReference type="EMBL" id="KAF2265470.1"/>
    </source>
</evidence>
<dbReference type="Pfam" id="PF12239">
    <property type="entry name" value="DUF3605"/>
    <property type="match status" value="1"/>
</dbReference>
<dbReference type="OrthoDB" id="10053431at2759"/>
<dbReference type="EMBL" id="ML986605">
    <property type="protein sequence ID" value="KAF2265470.1"/>
    <property type="molecule type" value="Genomic_DNA"/>
</dbReference>
<gene>
    <name evidence="1" type="ORF">CC78DRAFT_532374</name>
</gene>
<organism evidence="1 2">
    <name type="scientific">Lojkania enalia</name>
    <dbReference type="NCBI Taxonomy" id="147567"/>
    <lineage>
        <taxon>Eukaryota</taxon>
        <taxon>Fungi</taxon>
        <taxon>Dikarya</taxon>
        <taxon>Ascomycota</taxon>
        <taxon>Pezizomycotina</taxon>
        <taxon>Dothideomycetes</taxon>
        <taxon>Pleosporomycetidae</taxon>
        <taxon>Pleosporales</taxon>
        <taxon>Pleosporales incertae sedis</taxon>
        <taxon>Lojkania</taxon>
    </lineage>
</organism>